<proteinExistence type="predicted"/>
<dbReference type="Proteomes" id="UP000440498">
    <property type="component" value="Unassembled WGS sequence"/>
</dbReference>
<organism evidence="2 3">
    <name type="scientific">Rugamonas aquatica</name>
    <dbReference type="NCBI Taxonomy" id="2743357"/>
    <lineage>
        <taxon>Bacteria</taxon>
        <taxon>Pseudomonadati</taxon>
        <taxon>Pseudomonadota</taxon>
        <taxon>Betaproteobacteria</taxon>
        <taxon>Burkholderiales</taxon>
        <taxon>Oxalobacteraceae</taxon>
        <taxon>Telluria group</taxon>
        <taxon>Rugamonas</taxon>
    </lineage>
</organism>
<gene>
    <name evidence="2" type="ORF">GEV02_06595</name>
</gene>
<reference evidence="2 3" key="1">
    <citation type="submission" date="2019-10" db="EMBL/GenBank/DDBJ databases">
        <title>Two novel species isolated from a subtropical stream in China.</title>
        <authorList>
            <person name="Lu H."/>
        </authorList>
    </citation>
    <scope>NUCLEOTIDE SEQUENCE [LARGE SCALE GENOMIC DNA]</scope>
    <source>
        <strain evidence="2 3">FT29W</strain>
    </source>
</reference>
<name>A0A6A7MYJ0_9BURK</name>
<keyword evidence="1" id="KW-0732">Signal</keyword>
<feature type="signal peptide" evidence="1">
    <location>
        <begin position="1"/>
        <end position="21"/>
    </location>
</feature>
<dbReference type="AlphaFoldDB" id="A0A6A7MYJ0"/>
<dbReference type="EMBL" id="WHUG01000002">
    <property type="protein sequence ID" value="MQA37812.1"/>
    <property type="molecule type" value="Genomic_DNA"/>
</dbReference>
<evidence type="ECO:0000256" key="1">
    <source>
        <dbReference type="SAM" id="SignalP"/>
    </source>
</evidence>
<accession>A0A6A7MYJ0</accession>
<dbReference type="RefSeq" id="WP_152837271.1">
    <property type="nucleotide sequence ID" value="NZ_WHUG01000002.1"/>
</dbReference>
<protein>
    <submittedName>
        <fullName evidence="2">Uncharacterized protein</fullName>
    </submittedName>
</protein>
<comment type="caution">
    <text evidence="2">The sequence shown here is derived from an EMBL/GenBank/DDBJ whole genome shotgun (WGS) entry which is preliminary data.</text>
</comment>
<evidence type="ECO:0000313" key="3">
    <source>
        <dbReference type="Proteomes" id="UP000440498"/>
    </source>
</evidence>
<feature type="chain" id="PRO_5025616134" evidence="1">
    <location>
        <begin position="22"/>
        <end position="306"/>
    </location>
</feature>
<keyword evidence="3" id="KW-1185">Reference proteome</keyword>
<sequence length="306" mass="32592">MNKLIWPLAVLLCPLSGLVSAAASDPFSPQRLPTAFEKRANSSLLFEAADRQSALSEQLQGDSTPRYGAGYNGGPHLHFGALPGNLTLLDPLGPVLNEHSKRFLTSADFEKKMGRAVGIVTIGILRETGSALGSQQSPALAMNTRPTTTFTSLSLGYALSSRSALMLMASYGRTEGIGNPDSLIAQVSSVRTVAYSMGLSTRQVFNSHDRLAITLSVPAKVRTGTLQYSGASPQNGDPGAPAFGAPTLNLRPTATERDLEIGYTTMFGRDGRMGKLTGAVMWRVNPGHDANARPDWLTGVRYSYGF</sequence>
<evidence type="ECO:0000313" key="2">
    <source>
        <dbReference type="EMBL" id="MQA37812.1"/>
    </source>
</evidence>